<dbReference type="EMBL" id="CP147251">
    <property type="protein sequence ID" value="WYJ77429.1"/>
    <property type="molecule type" value="Genomic_DNA"/>
</dbReference>
<reference evidence="1 2" key="1">
    <citation type="submission" date="2024-03" db="EMBL/GenBank/DDBJ databases">
        <title>The Genome Sequence of Enterococcus sp. DIV2402.</title>
        <authorList>
            <consortium name="The Broad Institute Genomics Platform"/>
            <consortium name="The Broad Institute Microbial Omics Core"/>
            <consortium name="The Broad Institute Genomic Center for Infectious Diseases"/>
            <person name="Earl A."/>
            <person name="Manson A."/>
            <person name="Gilmore M."/>
            <person name="Schwartman J."/>
            <person name="Shea T."/>
            <person name="Abouelleil A."/>
            <person name="Cao P."/>
            <person name="Chapman S."/>
            <person name="Cusick C."/>
            <person name="Young S."/>
            <person name="Neafsey D."/>
            <person name="Nusbaum C."/>
            <person name="Birren B."/>
        </authorList>
    </citation>
    <scope>NUCLEOTIDE SEQUENCE [LARGE SCALE GENOMIC DNA]</scope>
    <source>
        <strain evidence="1 2">DIV2402</strain>
    </source>
</reference>
<name>A0ABZ2SNR6_9ENTE</name>
<organism evidence="1 2">
    <name type="scientific">Candidatus Enterococcus lowellii</name>
    <dbReference type="NCBI Taxonomy" id="2230877"/>
    <lineage>
        <taxon>Bacteria</taxon>
        <taxon>Bacillati</taxon>
        <taxon>Bacillota</taxon>
        <taxon>Bacilli</taxon>
        <taxon>Lactobacillales</taxon>
        <taxon>Enterococcaceae</taxon>
        <taxon>Enterococcus</taxon>
    </lineage>
</organism>
<sequence length="36" mass="4466">MIKNLFFMLTKYNSKFYQNILFLITKKHLLQDREDA</sequence>
<keyword evidence="2" id="KW-1185">Reference proteome</keyword>
<protein>
    <submittedName>
        <fullName evidence="1">Uncharacterized protein</fullName>
    </submittedName>
</protein>
<gene>
    <name evidence="1" type="ORF">DOK78_002067</name>
</gene>
<dbReference type="Proteomes" id="UP000664701">
    <property type="component" value="Chromosome"/>
</dbReference>
<evidence type="ECO:0000313" key="1">
    <source>
        <dbReference type="EMBL" id="WYJ77429.1"/>
    </source>
</evidence>
<proteinExistence type="predicted"/>
<accession>A0ABZ2SNR6</accession>
<evidence type="ECO:0000313" key="2">
    <source>
        <dbReference type="Proteomes" id="UP000664701"/>
    </source>
</evidence>